<organism evidence="8 9">
    <name type="scientific">Trichloromonas acetexigens</name>
    <dbReference type="NCBI Taxonomy" id="38815"/>
    <lineage>
        <taxon>Bacteria</taxon>
        <taxon>Pseudomonadati</taxon>
        <taxon>Thermodesulfobacteriota</taxon>
        <taxon>Desulfuromonadia</taxon>
        <taxon>Desulfuromonadales</taxon>
        <taxon>Trichloromonadaceae</taxon>
        <taxon>Trichloromonas</taxon>
    </lineage>
</organism>
<dbReference type="GO" id="GO:0016887">
    <property type="term" value="F:ATP hydrolysis activity"/>
    <property type="evidence" value="ECO:0007669"/>
    <property type="project" value="InterPro"/>
</dbReference>
<evidence type="ECO:0000256" key="2">
    <source>
        <dbReference type="ARBA" id="ARBA00022741"/>
    </source>
</evidence>
<proteinExistence type="inferred from homology"/>
<dbReference type="FunFam" id="3.40.50.300:FF:000011">
    <property type="entry name" value="Putative ABC transporter ATP-binding component"/>
    <property type="match status" value="1"/>
</dbReference>
<dbReference type="SMART" id="SM00382">
    <property type="entry name" value="AAA"/>
    <property type="match status" value="2"/>
</dbReference>
<dbReference type="SUPFAM" id="SSF52540">
    <property type="entry name" value="P-loop containing nucleoside triphosphate hydrolases"/>
    <property type="match status" value="2"/>
</dbReference>
<dbReference type="InterPro" id="IPR051309">
    <property type="entry name" value="ABCF_ATPase"/>
</dbReference>
<dbReference type="InterPro" id="IPR037118">
    <property type="entry name" value="Val-tRNA_synth_C_sf"/>
</dbReference>
<keyword evidence="1" id="KW-0677">Repeat</keyword>
<dbReference type="PANTHER" id="PTHR42855">
    <property type="entry name" value="ABC TRANSPORTER ATP-BINDING SUBUNIT"/>
    <property type="match status" value="1"/>
</dbReference>
<dbReference type="InterPro" id="IPR032524">
    <property type="entry name" value="ABC_tran_C"/>
</dbReference>
<dbReference type="PROSITE" id="PS00211">
    <property type="entry name" value="ABC_TRANSPORTER_1"/>
    <property type="match status" value="2"/>
</dbReference>
<dbReference type="Pfam" id="PF00005">
    <property type="entry name" value="ABC_tran"/>
    <property type="match status" value="2"/>
</dbReference>
<keyword evidence="3 8" id="KW-0067">ATP-binding</keyword>
<name>A0A550JD54_9BACT</name>
<dbReference type="Gene3D" id="1.10.287.380">
    <property type="entry name" value="Valyl-tRNA synthetase, C-terminal domain"/>
    <property type="match status" value="1"/>
</dbReference>
<feature type="region of interest" description="Disordered" evidence="6">
    <location>
        <begin position="544"/>
        <end position="573"/>
    </location>
</feature>
<feature type="domain" description="ABC transporter" evidence="7">
    <location>
        <begin position="2"/>
        <end position="254"/>
    </location>
</feature>
<feature type="compositionally biased region" description="Basic and acidic residues" evidence="6">
    <location>
        <begin position="553"/>
        <end position="573"/>
    </location>
</feature>
<reference evidence="8 9" key="1">
    <citation type="submission" date="2019-07" db="EMBL/GenBank/DDBJ databases">
        <title>Insights of Desulfuromonas acetexigens electromicrobiology.</title>
        <authorList>
            <person name="Katuri K."/>
            <person name="Sapireddy V."/>
            <person name="Shaw D.R."/>
            <person name="Saikaly P."/>
        </authorList>
    </citation>
    <scope>NUCLEOTIDE SEQUENCE [LARGE SCALE GENOMIC DNA]</scope>
    <source>
        <strain evidence="8 9">2873</strain>
    </source>
</reference>
<comment type="similarity">
    <text evidence="5">Belongs to the ABC transporter superfamily. ABCF family. Uup subfamily.</text>
</comment>
<dbReference type="InterPro" id="IPR032781">
    <property type="entry name" value="ABC_tran_Xtn"/>
</dbReference>
<dbReference type="Proteomes" id="UP000317155">
    <property type="component" value="Unassembled WGS sequence"/>
</dbReference>
<evidence type="ECO:0000256" key="6">
    <source>
        <dbReference type="SAM" id="MobiDB-lite"/>
    </source>
</evidence>
<keyword evidence="2" id="KW-0547">Nucleotide-binding</keyword>
<dbReference type="AlphaFoldDB" id="A0A550JD54"/>
<dbReference type="InterPro" id="IPR003439">
    <property type="entry name" value="ABC_transporter-like_ATP-bd"/>
</dbReference>
<dbReference type="PANTHER" id="PTHR42855:SF2">
    <property type="entry name" value="DRUG RESISTANCE ABC TRANSPORTER,ATP-BINDING PROTEIN"/>
    <property type="match status" value="1"/>
</dbReference>
<dbReference type="GO" id="GO:0005524">
    <property type="term" value="F:ATP binding"/>
    <property type="evidence" value="ECO:0007669"/>
    <property type="project" value="UniProtKB-KW"/>
</dbReference>
<protein>
    <submittedName>
        <fullName evidence="8">ABC-F family ATP-binding cassette domain-containing protein</fullName>
    </submittedName>
</protein>
<sequence length="645" mass="72857">MLQLKNVIKDFADRRIFAGIDWHIRPGDRIGLCGENGAGKTTLLKMLAGRVSPDGGEVQTARGTTFGYLPQDGLEHRGRSLFAEVREAFAELLAMETELSGLEQAIAVRHEPADMDRYATLQEAFRQRGGYAMETEIAKVLRGLGFAEGDWEKPCEQFSGGWQMRIALAKLLLQRPNLLLLDEPTNHLDLPARDWLEDYLISYPFAVVLVSHDRFFLDQVVGRIVEVWNGKLTEYPGNYSKYLVEREARVAALREAKRRQDEEIEKIEAFISRFRYQANKASLVQSRVKQLEKIERIDIPPARKKIAFKFPEPPKGGRTALELRGVTQRYGDLTVLDGIDLSVEKGERIALVGANGAGKSTLMRLLAGDEAPKGGVREAGHNLHLAYFAQDQAKVLDPGRTVIEEITSAAPFEMVPKVRDILGTFLFSGDEVHKKVAVLSGGERNRLALAILLLRPANLLLLDEPTNHLDLQSKEVLLQALKGYSGTLVFVSHDRYFVDSLATRVVEVKGGRIESCIGNYEDFLRWRTGQGDLSHSRQRVELGAAAGAEASESVDKEDRKRSHEERKEVQRQERRRLKELAELEEKIEAQEGLLHEMEERMADPELYRDGENWRRTSAEHARLKEEIEALYARWEELQETAPESS</sequence>
<dbReference type="RefSeq" id="WP_092057844.1">
    <property type="nucleotide sequence ID" value="NZ_FOJJ01000038.1"/>
</dbReference>
<evidence type="ECO:0000259" key="7">
    <source>
        <dbReference type="PROSITE" id="PS50893"/>
    </source>
</evidence>
<dbReference type="InterPro" id="IPR017871">
    <property type="entry name" value="ABC_transporter-like_CS"/>
</dbReference>
<keyword evidence="9" id="KW-1185">Reference proteome</keyword>
<comment type="catalytic activity">
    <reaction evidence="4">
        <text>ATP + H2O = ADP + phosphate + H(+)</text>
        <dbReference type="Rhea" id="RHEA:13065"/>
        <dbReference type="ChEBI" id="CHEBI:15377"/>
        <dbReference type="ChEBI" id="CHEBI:15378"/>
        <dbReference type="ChEBI" id="CHEBI:30616"/>
        <dbReference type="ChEBI" id="CHEBI:43474"/>
        <dbReference type="ChEBI" id="CHEBI:456216"/>
    </reaction>
</comment>
<dbReference type="InterPro" id="IPR027417">
    <property type="entry name" value="P-loop_NTPase"/>
</dbReference>
<dbReference type="GO" id="GO:0003677">
    <property type="term" value="F:DNA binding"/>
    <property type="evidence" value="ECO:0007669"/>
    <property type="project" value="InterPro"/>
</dbReference>
<accession>A0A550JD54</accession>
<evidence type="ECO:0000256" key="4">
    <source>
        <dbReference type="ARBA" id="ARBA00049360"/>
    </source>
</evidence>
<dbReference type="InterPro" id="IPR003593">
    <property type="entry name" value="AAA+_ATPase"/>
</dbReference>
<dbReference type="OrthoDB" id="9762369at2"/>
<dbReference type="CDD" id="cd03221">
    <property type="entry name" value="ABCF_EF-3"/>
    <property type="match status" value="2"/>
</dbReference>
<evidence type="ECO:0000256" key="1">
    <source>
        <dbReference type="ARBA" id="ARBA00022737"/>
    </source>
</evidence>
<dbReference type="Gene3D" id="3.40.50.300">
    <property type="entry name" value="P-loop containing nucleotide triphosphate hydrolases"/>
    <property type="match status" value="2"/>
</dbReference>
<evidence type="ECO:0000256" key="3">
    <source>
        <dbReference type="ARBA" id="ARBA00022840"/>
    </source>
</evidence>
<comment type="caution">
    <text evidence="8">The sequence shown here is derived from an EMBL/GenBank/DDBJ whole genome shotgun (WGS) entry which is preliminary data.</text>
</comment>
<dbReference type="FunFam" id="3.40.50.300:FF:000309">
    <property type="entry name" value="ABC transporter ATP-binding protein"/>
    <property type="match status" value="1"/>
</dbReference>
<dbReference type="Pfam" id="PF12848">
    <property type="entry name" value="ABC_tran_Xtn"/>
    <property type="match status" value="1"/>
</dbReference>
<feature type="domain" description="ABC transporter" evidence="7">
    <location>
        <begin position="321"/>
        <end position="535"/>
    </location>
</feature>
<dbReference type="EMBL" id="VJVV01000006">
    <property type="protein sequence ID" value="TRO81117.1"/>
    <property type="molecule type" value="Genomic_DNA"/>
</dbReference>
<evidence type="ECO:0000313" key="9">
    <source>
        <dbReference type="Proteomes" id="UP000317155"/>
    </source>
</evidence>
<evidence type="ECO:0000256" key="5">
    <source>
        <dbReference type="ARBA" id="ARBA00061478"/>
    </source>
</evidence>
<gene>
    <name evidence="8" type="ORF">FL622_09415</name>
</gene>
<evidence type="ECO:0000313" key="8">
    <source>
        <dbReference type="EMBL" id="TRO81117.1"/>
    </source>
</evidence>
<dbReference type="PROSITE" id="PS50893">
    <property type="entry name" value="ABC_TRANSPORTER_2"/>
    <property type="match status" value="2"/>
</dbReference>
<dbReference type="Pfam" id="PF16326">
    <property type="entry name" value="ABC_tran_CTD"/>
    <property type="match status" value="1"/>
</dbReference>